<evidence type="ECO:0000259" key="3">
    <source>
        <dbReference type="Pfam" id="PF20151"/>
    </source>
</evidence>
<accession>A0A9P3GGJ2</accession>
<sequence length="290" mass="32668">MSAQALQHAIHAAMESHVNKCAAYSRLALLAYDLLLNTGREVDLVWRQKWRASTAIYFFLRYPVIAFQIFNVYASAYTTPHCDALYRFTWAFSILLTRVAITASFALRIYAILDLSRIAFAIAAGLGLVGLTAIGLDIWQDIQVSCSTSSNPIHCSDILPASSVRRSHHSCPCVSIRGPCPARRDTSHERPRAYISHHQPRPSLFFHCRHRADHRYHSLLYPPGCLQPGAEQLRSSDRVNPPLPLPTRPARTARPPLSQHARRHYLSTEVQPCGGLDDRVLREGELQRRA</sequence>
<reference evidence="4 5" key="1">
    <citation type="submission" date="2021-08" db="EMBL/GenBank/DDBJ databases">
        <title>Draft Genome Sequence of Phanerochaete sordida strain YK-624.</title>
        <authorList>
            <person name="Mori T."/>
            <person name="Dohra H."/>
            <person name="Suzuki T."/>
            <person name="Kawagishi H."/>
            <person name="Hirai H."/>
        </authorList>
    </citation>
    <scope>NUCLEOTIDE SEQUENCE [LARGE SCALE GENOMIC DNA]</scope>
    <source>
        <strain evidence="4 5">YK-624</strain>
    </source>
</reference>
<comment type="caution">
    <text evidence="4">The sequence shown here is derived from an EMBL/GenBank/DDBJ whole genome shotgun (WGS) entry which is preliminary data.</text>
</comment>
<feature type="domain" description="DUF6533" evidence="3">
    <location>
        <begin position="25"/>
        <end position="65"/>
    </location>
</feature>
<keyword evidence="5" id="KW-1185">Reference proteome</keyword>
<evidence type="ECO:0000313" key="4">
    <source>
        <dbReference type="EMBL" id="GJE94550.1"/>
    </source>
</evidence>
<dbReference type="AlphaFoldDB" id="A0A9P3GGJ2"/>
<proteinExistence type="predicted"/>
<dbReference type="Proteomes" id="UP000703269">
    <property type="component" value="Unassembled WGS sequence"/>
</dbReference>
<keyword evidence="2" id="KW-0472">Membrane</keyword>
<evidence type="ECO:0000256" key="2">
    <source>
        <dbReference type="SAM" id="Phobius"/>
    </source>
</evidence>
<name>A0A9P3GGJ2_9APHY</name>
<feature type="transmembrane region" description="Helical" evidence="2">
    <location>
        <begin position="118"/>
        <end position="139"/>
    </location>
</feature>
<organism evidence="4 5">
    <name type="scientific">Phanerochaete sordida</name>
    <dbReference type="NCBI Taxonomy" id="48140"/>
    <lineage>
        <taxon>Eukaryota</taxon>
        <taxon>Fungi</taxon>
        <taxon>Dikarya</taxon>
        <taxon>Basidiomycota</taxon>
        <taxon>Agaricomycotina</taxon>
        <taxon>Agaricomycetes</taxon>
        <taxon>Polyporales</taxon>
        <taxon>Phanerochaetaceae</taxon>
        <taxon>Phanerochaete</taxon>
    </lineage>
</organism>
<keyword evidence="2" id="KW-0812">Transmembrane</keyword>
<evidence type="ECO:0000256" key="1">
    <source>
        <dbReference type="SAM" id="MobiDB-lite"/>
    </source>
</evidence>
<dbReference type="EMBL" id="BPQB01000041">
    <property type="protein sequence ID" value="GJE94550.1"/>
    <property type="molecule type" value="Genomic_DNA"/>
</dbReference>
<gene>
    <name evidence="4" type="ORF">PsYK624_107200</name>
</gene>
<protein>
    <recommendedName>
        <fullName evidence="3">DUF6533 domain-containing protein</fullName>
    </recommendedName>
</protein>
<evidence type="ECO:0000313" key="5">
    <source>
        <dbReference type="Proteomes" id="UP000703269"/>
    </source>
</evidence>
<feature type="transmembrane region" description="Helical" evidence="2">
    <location>
        <begin position="56"/>
        <end position="76"/>
    </location>
</feature>
<dbReference type="InterPro" id="IPR045340">
    <property type="entry name" value="DUF6533"/>
</dbReference>
<dbReference type="Pfam" id="PF20151">
    <property type="entry name" value="DUF6533"/>
    <property type="match status" value="1"/>
</dbReference>
<feature type="transmembrane region" description="Helical" evidence="2">
    <location>
        <begin position="88"/>
        <end position="111"/>
    </location>
</feature>
<feature type="compositionally biased region" description="Low complexity" evidence="1">
    <location>
        <begin position="248"/>
        <end position="257"/>
    </location>
</feature>
<keyword evidence="2" id="KW-1133">Transmembrane helix</keyword>
<dbReference type="OrthoDB" id="2749081at2759"/>
<feature type="region of interest" description="Disordered" evidence="1">
    <location>
        <begin position="230"/>
        <end position="260"/>
    </location>
</feature>